<proteinExistence type="predicted"/>
<organism evidence="1 2">
    <name type="scientific">Ixodes persulcatus</name>
    <name type="common">Taiga tick</name>
    <dbReference type="NCBI Taxonomy" id="34615"/>
    <lineage>
        <taxon>Eukaryota</taxon>
        <taxon>Metazoa</taxon>
        <taxon>Ecdysozoa</taxon>
        <taxon>Arthropoda</taxon>
        <taxon>Chelicerata</taxon>
        <taxon>Arachnida</taxon>
        <taxon>Acari</taxon>
        <taxon>Parasitiformes</taxon>
        <taxon>Ixodida</taxon>
        <taxon>Ixodoidea</taxon>
        <taxon>Ixodidae</taxon>
        <taxon>Ixodinae</taxon>
        <taxon>Ixodes</taxon>
    </lineage>
</organism>
<evidence type="ECO:0000313" key="2">
    <source>
        <dbReference type="Proteomes" id="UP000805193"/>
    </source>
</evidence>
<protein>
    <submittedName>
        <fullName evidence="1">Uncharacterized protein</fullName>
    </submittedName>
</protein>
<keyword evidence="2" id="KW-1185">Reference proteome</keyword>
<feature type="non-terminal residue" evidence="1">
    <location>
        <position position="91"/>
    </location>
</feature>
<reference evidence="1 2" key="1">
    <citation type="journal article" date="2020" name="Cell">
        <title>Large-Scale Comparative Analyses of Tick Genomes Elucidate Their Genetic Diversity and Vector Capacities.</title>
        <authorList>
            <consortium name="Tick Genome and Microbiome Consortium (TIGMIC)"/>
            <person name="Jia N."/>
            <person name="Wang J."/>
            <person name="Shi W."/>
            <person name="Du L."/>
            <person name="Sun Y."/>
            <person name="Zhan W."/>
            <person name="Jiang J.F."/>
            <person name="Wang Q."/>
            <person name="Zhang B."/>
            <person name="Ji P."/>
            <person name="Bell-Sakyi L."/>
            <person name="Cui X.M."/>
            <person name="Yuan T.T."/>
            <person name="Jiang B.G."/>
            <person name="Yang W.F."/>
            <person name="Lam T.T."/>
            <person name="Chang Q.C."/>
            <person name="Ding S.J."/>
            <person name="Wang X.J."/>
            <person name="Zhu J.G."/>
            <person name="Ruan X.D."/>
            <person name="Zhao L."/>
            <person name="Wei J.T."/>
            <person name="Ye R.Z."/>
            <person name="Que T.C."/>
            <person name="Du C.H."/>
            <person name="Zhou Y.H."/>
            <person name="Cheng J.X."/>
            <person name="Dai P.F."/>
            <person name="Guo W.B."/>
            <person name="Han X.H."/>
            <person name="Huang E.J."/>
            <person name="Li L.F."/>
            <person name="Wei W."/>
            <person name="Gao Y.C."/>
            <person name="Liu J.Z."/>
            <person name="Shao H.Z."/>
            <person name="Wang X."/>
            <person name="Wang C.C."/>
            <person name="Yang T.C."/>
            <person name="Huo Q.B."/>
            <person name="Li W."/>
            <person name="Chen H.Y."/>
            <person name="Chen S.E."/>
            <person name="Zhou L.G."/>
            <person name="Ni X.B."/>
            <person name="Tian J.H."/>
            <person name="Sheng Y."/>
            <person name="Liu T."/>
            <person name="Pan Y.S."/>
            <person name="Xia L.Y."/>
            <person name="Li J."/>
            <person name="Zhao F."/>
            <person name="Cao W.C."/>
        </authorList>
    </citation>
    <scope>NUCLEOTIDE SEQUENCE [LARGE SCALE GENOMIC DNA]</scope>
    <source>
        <strain evidence="1">Iper-2018</strain>
    </source>
</reference>
<dbReference type="EMBL" id="JABSTQ010010408">
    <property type="protein sequence ID" value="KAG0421187.1"/>
    <property type="molecule type" value="Genomic_DNA"/>
</dbReference>
<evidence type="ECO:0000313" key="1">
    <source>
        <dbReference type="EMBL" id="KAG0421187.1"/>
    </source>
</evidence>
<comment type="caution">
    <text evidence="1">The sequence shown here is derived from an EMBL/GenBank/DDBJ whole genome shotgun (WGS) entry which is preliminary data.</text>
</comment>
<dbReference type="Proteomes" id="UP000805193">
    <property type="component" value="Unassembled WGS sequence"/>
</dbReference>
<accession>A0AC60PL20</accession>
<name>A0AC60PL20_IXOPE</name>
<sequence length="91" mass="10426">MHRSESSRKTWDHPGKGSPRLANGEAILRQNPAELEFHFLSGTPRRSNLAERASFPLLRAETFKQFEDRPELNLAPDIFTEQEETPPLPTK</sequence>
<gene>
    <name evidence="1" type="ORF">HPB47_002910</name>
</gene>